<protein>
    <submittedName>
        <fullName evidence="3">Bacterial Ig-like domain (Group 4) protein</fullName>
    </submittedName>
</protein>
<evidence type="ECO:0000256" key="1">
    <source>
        <dbReference type="SAM" id="SignalP"/>
    </source>
</evidence>
<accession>A0A261EZ76</accession>
<dbReference type="PROSITE" id="PS50093">
    <property type="entry name" value="PKD"/>
    <property type="match status" value="1"/>
</dbReference>
<feature type="chain" id="PRO_5039319988" evidence="1">
    <location>
        <begin position="32"/>
        <end position="1342"/>
    </location>
</feature>
<organism evidence="3 4">
    <name type="scientific">Pseudoscardovia radai</name>
    <dbReference type="NCBI Taxonomy" id="987066"/>
    <lineage>
        <taxon>Bacteria</taxon>
        <taxon>Bacillati</taxon>
        <taxon>Actinomycetota</taxon>
        <taxon>Actinomycetes</taxon>
        <taxon>Bifidobacteriales</taxon>
        <taxon>Bifidobacteriaceae</taxon>
        <taxon>Pseudoscardovia</taxon>
    </lineage>
</organism>
<gene>
    <name evidence="3" type="ORF">PSRA_0720</name>
</gene>
<evidence type="ECO:0000313" key="3">
    <source>
        <dbReference type="EMBL" id="OZG52170.1"/>
    </source>
</evidence>
<dbReference type="EMBL" id="MWWR01000005">
    <property type="protein sequence ID" value="OZG52170.1"/>
    <property type="molecule type" value="Genomic_DNA"/>
</dbReference>
<keyword evidence="4" id="KW-1185">Reference proteome</keyword>
<dbReference type="Proteomes" id="UP000216725">
    <property type="component" value="Unassembled WGS sequence"/>
</dbReference>
<evidence type="ECO:0000313" key="4">
    <source>
        <dbReference type="Proteomes" id="UP000216725"/>
    </source>
</evidence>
<dbReference type="SUPFAM" id="SSF49299">
    <property type="entry name" value="PKD domain"/>
    <property type="match status" value="1"/>
</dbReference>
<dbReference type="Pfam" id="PF07532">
    <property type="entry name" value="Big_4"/>
    <property type="match status" value="7"/>
</dbReference>
<dbReference type="InterPro" id="IPR035986">
    <property type="entry name" value="PKD_dom_sf"/>
</dbReference>
<keyword evidence="1" id="KW-0732">Signal</keyword>
<dbReference type="OrthoDB" id="3224361at2"/>
<name>A0A261EZ76_9BIFI</name>
<dbReference type="RefSeq" id="WP_094660548.1">
    <property type="nucleotide sequence ID" value="NZ_MWWR01000005.1"/>
</dbReference>
<sequence>MKATAHRRIGRRFVACLAAIAMALAGSIVVAATVAPTASAASAWESLSLTEKQSSYGFFMWRAENGTSDFMRNTAKDAANILKNSKLPETKNIGGDGDATSLPNLKMGAEYLVRYNKWRSEHSGTEPCRHDMDSKASNGTYVANCPSTAKLGEIRTSDTYVALTENNTNYGATAGDHAANHGQAYNSDTNDIYPFENLAWAGESWQDGEQPTDKYASSTDTTMGIKGWYSEKSDFDAQSKTAVLGHYLTMTDKRENSSTYTFSYSPHTVGAYAVNYSTPKQAVIGQRYSWDSKGNETVTNIMGWSRTKTEGMDLDLVYNGKSTYARYTESATDYLNDVNAYISLVKTIGSVTAPAGITVESGTDPKASAPSTVSVTYSDGTTGTANVTWDDSNTTWKNRKGGSYTMSGTVHDSVANKDLSTSIAVTVKPAGIKVANTSSSTNLTVDPGTDLSTVLPTLTSITYTNGEIVPGGTLKWSIPDGATNGQHLKSTDFSVPGEVYDADGVDTKQTVNANITVRPITVSTVNAVTASTTSGIAPSLPSTVTVNWSYGDPSTESVTWDSIPASSYAKAGTFTVNGIVNLGSGTTTKATATVTVQDAIPASVVFDGTSSPSTSLTIDAGTDPTSLLKAKTATVTYTDSTGATIRTDTGKAVTWDAVKRSDYMGSTTADTQFTVKGTVDGLPVTAIVTVRQATLQSVSFKTDSVVTSTSVTTKAGVKPSPSTSAVESYSNGKKELVELTWPDPDASQYHGSPDGDTSFTMTTSHKGFQLTADVTVQQATLTSVTFPGTDSTETTVSTDAGTAPALPANAELTYSNGDTRDAAIAWNATDPSKYHGSIDADTSYTLTGTASGQTLTATVTVRRATPSSAVIKGSDSAQAAVTTAAGTAPALPGTATVTYSNGDTRDTQITWDAIPESSYHGSIDGNTTFQANGTVDGTSLTVSAAVMVTPPTATKVAFDDGTAESAVSTPAGIRPGLPGTATVTYSNGDTRAADITWGDVTASQYAKAGAEFDVTGHVTALPGTALTAHVTVTDAYLVSVTFHGTDSTTTTVTTPAGTRPALPETADATYSDGTVVPVTIQWDATPDSSYHGSADADQTVSVTGHASGTDLTATVTVQRATPTSAVIDGTTSAIAVVSTDAGVAPSLPATATVTYSNGDTANAAIEWDDIDASAYAGVIGQTTTFTVNGTADGMPVSATVTVAAKPATQNMYRLYNPNSGEHFFTGDMNEYKTLCDRGWQGEDVSWVAPAQGDAVYRLYNPNTGEHHYTLDTNERDTLIGQYGWKDEGIGWYSGGSTPVYRVYNPNAFQFGHLFTADGNERAQLLGYGWNDENIGWYAVSAK</sequence>
<comment type="caution">
    <text evidence="3">The sequence shown here is derived from an EMBL/GenBank/DDBJ whole genome shotgun (WGS) entry which is preliminary data.</text>
</comment>
<dbReference type="InterPro" id="IPR000601">
    <property type="entry name" value="PKD_dom"/>
</dbReference>
<dbReference type="InterPro" id="IPR043708">
    <property type="entry name" value="DUF5648"/>
</dbReference>
<proteinExistence type="predicted"/>
<feature type="signal peptide" evidence="1">
    <location>
        <begin position="1"/>
        <end position="31"/>
    </location>
</feature>
<reference evidence="3 4" key="1">
    <citation type="journal article" date="2017" name="BMC Genomics">
        <title>Comparative genomic and phylogenomic analyses of the Bifidobacteriaceae family.</title>
        <authorList>
            <person name="Lugli G.A."/>
            <person name="Milani C."/>
            <person name="Turroni F."/>
            <person name="Duranti S."/>
            <person name="Mancabelli L."/>
            <person name="Mangifesta M."/>
            <person name="Ferrario C."/>
            <person name="Modesto M."/>
            <person name="Mattarelli P."/>
            <person name="Jiri K."/>
            <person name="van Sinderen D."/>
            <person name="Ventura M."/>
        </authorList>
    </citation>
    <scope>NUCLEOTIDE SEQUENCE [LARGE SCALE GENOMIC DNA]</scope>
    <source>
        <strain evidence="3 4">DSM 24742</strain>
    </source>
</reference>
<dbReference type="InterPro" id="IPR011081">
    <property type="entry name" value="Big_4"/>
</dbReference>
<feature type="domain" description="PKD" evidence="2">
    <location>
        <begin position="541"/>
        <end position="597"/>
    </location>
</feature>
<evidence type="ECO:0000259" key="2">
    <source>
        <dbReference type="PROSITE" id="PS50093"/>
    </source>
</evidence>
<dbReference type="Pfam" id="PF18885">
    <property type="entry name" value="DUF5648"/>
    <property type="match status" value="1"/>
</dbReference>